<dbReference type="FunFam" id="3.30.230.10:FF:000040">
    <property type="entry name" value="Galactokinase 1"/>
    <property type="match status" value="1"/>
</dbReference>
<feature type="domain" description="DOMON" evidence="6">
    <location>
        <begin position="300"/>
        <end position="366"/>
    </location>
</feature>
<dbReference type="Gene3D" id="3.30.230.10">
    <property type="match status" value="1"/>
</dbReference>
<dbReference type="PROSITE" id="PS00627">
    <property type="entry name" value="GHMP_KINASES_ATP"/>
    <property type="match status" value="1"/>
</dbReference>
<evidence type="ECO:0000313" key="7">
    <source>
        <dbReference type="EMBL" id="KAF0290482.1"/>
    </source>
</evidence>
<dbReference type="PRINTS" id="PR00959">
    <property type="entry name" value="MEVGALKINASE"/>
</dbReference>
<dbReference type="GO" id="GO:0005829">
    <property type="term" value="C:cytosol"/>
    <property type="evidence" value="ECO:0007669"/>
    <property type="project" value="TreeGrafter"/>
</dbReference>
<dbReference type="InterPro" id="IPR006203">
    <property type="entry name" value="GHMP_knse_ATP-bd_CS"/>
</dbReference>
<dbReference type="GO" id="GO:0005524">
    <property type="term" value="F:ATP binding"/>
    <property type="evidence" value="ECO:0007669"/>
    <property type="project" value="UniProtKB-KW"/>
</dbReference>
<evidence type="ECO:0000256" key="1">
    <source>
        <dbReference type="ARBA" id="ARBA00006566"/>
    </source>
</evidence>
<dbReference type="PANTHER" id="PTHR10457">
    <property type="entry name" value="MEVALONATE KINASE/GALACTOKINASE"/>
    <property type="match status" value="1"/>
</dbReference>
<proteinExistence type="inferred from homology"/>
<dbReference type="GO" id="GO:0004335">
    <property type="term" value="F:galactokinase activity"/>
    <property type="evidence" value="ECO:0007669"/>
    <property type="project" value="InterPro"/>
</dbReference>
<evidence type="ECO:0000256" key="3">
    <source>
        <dbReference type="ARBA" id="ARBA00022741"/>
    </source>
</evidence>
<dbReference type="SUPFAM" id="SSF55060">
    <property type="entry name" value="GHMP Kinase, C-terminal domain"/>
    <property type="match status" value="1"/>
</dbReference>
<keyword evidence="2" id="KW-0808">Transferase</keyword>
<dbReference type="AlphaFoldDB" id="A0A6A4VJ64"/>
<dbReference type="InterPro" id="IPR006204">
    <property type="entry name" value="GHMP_kinase_N_dom"/>
</dbReference>
<organism evidence="7 8">
    <name type="scientific">Amphibalanus amphitrite</name>
    <name type="common">Striped barnacle</name>
    <name type="synonym">Balanus amphitrite</name>
    <dbReference type="NCBI Taxonomy" id="1232801"/>
    <lineage>
        <taxon>Eukaryota</taxon>
        <taxon>Metazoa</taxon>
        <taxon>Ecdysozoa</taxon>
        <taxon>Arthropoda</taxon>
        <taxon>Crustacea</taxon>
        <taxon>Multicrustacea</taxon>
        <taxon>Cirripedia</taxon>
        <taxon>Thoracica</taxon>
        <taxon>Thoracicalcarea</taxon>
        <taxon>Balanomorpha</taxon>
        <taxon>Balanoidea</taxon>
        <taxon>Balanidae</taxon>
        <taxon>Amphibalaninae</taxon>
        <taxon>Amphibalanus</taxon>
    </lineage>
</organism>
<dbReference type="Pfam" id="PF00288">
    <property type="entry name" value="GHMP_kinases_N"/>
    <property type="match status" value="1"/>
</dbReference>
<dbReference type="OrthoDB" id="275179at2759"/>
<dbReference type="Pfam" id="PF10509">
    <property type="entry name" value="GalKase_gal_bdg"/>
    <property type="match status" value="1"/>
</dbReference>
<keyword evidence="3" id="KW-0547">Nucleotide-binding</keyword>
<sequence>MAEEIPPLEVLLELTKSAFRTKYGHDPTVMACAPGRVNLMGGATDYNEGLVFPMALPLVTVVVGGRSDSDQCHVTTLAAGADAPLSVTFDLPTEEAPLRPAPPAWSNYVKGVVANFKGGVVPFEAVLASTVPLGAGLSSSASLEVAMYTFLESRGTHWTKGKEALLSSLREKALQCQNAEHEFPGMPCGIMDQFISAMGRKDNALLIDCRSLESALVPLVDHQVAVLITNSNVRHTLTGSEYPSRRRACFETAQVLGVKSLREASMGLLKGWQNVKKGAVELCIQKLKFAAWQASAPLGRVGQLSWTSDVNKGVIMFEICLQTDGWLGLGLSQTGTMAGADLVIGWFDERGVAHSKVRTGGVLITR</sequence>
<evidence type="ECO:0000313" key="8">
    <source>
        <dbReference type="Proteomes" id="UP000440578"/>
    </source>
</evidence>
<dbReference type="SUPFAM" id="SSF54211">
    <property type="entry name" value="Ribosomal protein S5 domain 2-like"/>
    <property type="match status" value="1"/>
</dbReference>
<comment type="caution">
    <text evidence="7">The sequence shown here is derived from an EMBL/GenBank/DDBJ whole genome shotgun (WGS) entry which is preliminary data.</text>
</comment>
<name>A0A6A4VJ64_AMPAM</name>
<evidence type="ECO:0000256" key="2">
    <source>
        <dbReference type="ARBA" id="ARBA00022679"/>
    </source>
</evidence>
<dbReference type="EMBL" id="VIIS01001951">
    <property type="protein sequence ID" value="KAF0290482.1"/>
    <property type="molecule type" value="Genomic_DNA"/>
</dbReference>
<dbReference type="InterPro" id="IPR020568">
    <property type="entry name" value="Ribosomal_Su5_D2-typ_SF"/>
</dbReference>
<keyword evidence="8" id="KW-1185">Reference proteome</keyword>
<dbReference type="Proteomes" id="UP000440578">
    <property type="component" value="Unassembled WGS sequence"/>
</dbReference>
<dbReference type="CDD" id="cd09631">
    <property type="entry name" value="DOMON_DOH"/>
    <property type="match status" value="1"/>
</dbReference>
<dbReference type="InterPro" id="IPR005018">
    <property type="entry name" value="DOMON_domain"/>
</dbReference>
<gene>
    <name evidence="7" type="primary">GALK1</name>
    <name evidence="7" type="ORF">FJT64_011326</name>
</gene>
<dbReference type="InterPro" id="IPR036554">
    <property type="entry name" value="GHMP_kinase_C_sf"/>
</dbReference>
<reference evidence="7 8" key="1">
    <citation type="submission" date="2019-07" db="EMBL/GenBank/DDBJ databases">
        <title>Draft genome assembly of a fouling barnacle, Amphibalanus amphitrite (Darwin, 1854): The first reference genome for Thecostraca.</title>
        <authorList>
            <person name="Kim W."/>
        </authorList>
    </citation>
    <scope>NUCLEOTIDE SEQUENCE [LARGE SCALE GENOMIC DNA]</scope>
    <source>
        <strain evidence="7">SNU_AA5</strain>
        <tissue evidence="7">Soma without cirri and trophi</tissue>
    </source>
</reference>
<dbReference type="GO" id="GO:0006012">
    <property type="term" value="P:galactose metabolic process"/>
    <property type="evidence" value="ECO:0007669"/>
    <property type="project" value="InterPro"/>
</dbReference>
<evidence type="ECO:0000259" key="6">
    <source>
        <dbReference type="PROSITE" id="PS50836"/>
    </source>
</evidence>
<evidence type="ECO:0000256" key="5">
    <source>
        <dbReference type="ARBA" id="ARBA00022840"/>
    </source>
</evidence>
<dbReference type="Gene3D" id="3.30.70.890">
    <property type="entry name" value="GHMP kinase, C-terminal domain"/>
    <property type="match status" value="1"/>
</dbReference>
<dbReference type="InterPro" id="IPR019539">
    <property type="entry name" value="GalKase_N"/>
</dbReference>
<keyword evidence="4 7" id="KW-0418">Kinase</keyword>
<dbReference type="InterPro" id="IPR000705">
    <property type="entry name" value="Galactokinase"/>
</dbReference>
<dbReference type="PANTHER" id="PTHR10457:SF7">
    <property type="entry name" value="GALACTOKINASE-RELATED"/>
    <property type="match status" value="1"/>
</dbReference>
<protein>
    <submittedName>
        <fullName evidence="7">Galactokinase</fullName>
    </submittedName>
</protein>
<accession>A0A6A4VJ64</accession>
<dbReference type="Pfam" id="PF03351">
    <property type="entry name" value="DOMON"/>
    <property type="match status" value="1"/>
</dbReference>
<comment type="similarity">
    <text evidence="1">Belongs to the GHMP kinase family. GalK subfamily.</text>
</comment>
<dbReference type="PROSITE" id="PS50836">
    <property type="entry name" value="DOMON"/>
    <property type="match status" value="1"/>
</dbReference>
<evidence type="ECO:0000256" key="4">
    <source>
        <dbReference type="ARBA" id="ARBA00022777"/>
    </source>
</evidence>
<dbReference type="PRINTS" id="PR00473">
    <property type="entry name" value="GALCTOKINASE"/>
</dbReference>
<dbReference type="InterPro" id="IPR014721">
    <property type="entry name" value="Ribsml_uS5_D2-typ_fold_subgr"/>
</dbReference>
<keyword evidence="5" id="KW-0067">ATP-binding</keyword>
<dbReference type="InterPro" id="IPR045266">
    <property type="entry name" value="DOH_DOMON"/>
</dbReference>